<evidence type="ECO:0000313" key="1">
    <source>
        <dbReference type="EMBL" id="OJJ83528.1"/>
    </source>
</evidence>
<sequence>MEGARYAQQVEEEIWLTKINAIRQNGHLCDWVTTFHPRQIPCRLNSNALNSSYNLGQNFLFEDGTAGLLRFPRIMGTNPDYADKKLTMEVEAVSLIRERASIPVSNIISWGLADSNPLGLGPFILMELIEGVCLGKIFVDGEARLLKEDIPESDIEFVYRQMANIMLQLFDIDFDRIGSLPTPKTGQGFSTNTEYFQYTMEQDWQQFQHQPKSVVAELVGYSRYASLSIVRSLLSRFVNTEYEKGPFKLICNDFGPANMIVRSREDLIIVGVVELEWVYAGPAQLFASAPWWLLLDRPINPEWDFKSNEPPPPRKVLAEEEAKIPRYQKKRQVSKLVQWSQTSGAMWFHMLVSSECFDSYTFPCMHLWLMVGDTWWRERFKELQKRKKVKNFVASKMKGPNQYDKHDEELEQLKSSKDNYQMTREEFIAAANKIVPATPISPRRPSLCQRI</sequence>
<dbReference type="InterPro" id="IPR051678">
    <property type="entry name" value="AGP_Transferase"/>
</dbReference>
<dbReference type="Proteomes" id="UP000184300">
    <property type="component" value="Unassembled WGS sequence"/>
</dbReference>
<accession>A0A1L9VHX3</accession>
<dbReference type="RefSeq" id="XP_022400226.1">
    <property type="nucleotide sequence ID" value="XM_022549098.1"/>
</dbReference>
<evidence type="ECO:0008006" key="3">
    <source>
        <dbReference type="Google" id="ProtNLM"/>
    </source>
</evidence>
<dbReference type="OrthoDB" id="5412996at2759"/>
<dbReference type="GeneID" id="34465358"/>
<dbReference type="PANTHER" id="PTHR21310">
    <property type="entry name" value="AMINOGLYCOSIDE PHOSPHOTRANSFERASE-RELATED-RELATED"/>
    <property type="match status" value="1"/>
</dbReference>
<keyword evidence="2" id="KW-1185">Reference proteome</keyword>
<reference evidence="2" key="1">
    <citation type="journal article" date="2017" name="Genome Biol.">
        <title>Comparative genomics reveals high biological diversity and specific adaptations in the industrially and medically important fungal genus Aspergillus.</title>
        <authorList>
            <person name="de Vries R.P."/>
            <person name="Riley R."/>
            <person name="Wiebenga A."/>
            <person name="Aguilar-Osorio G."/>
            <person name="Amillis S."/>
            <person name="Uchima C.A."/>
            <person name="Anderluh G."/>
            <person name="Asadollahi M."/>
            <person name="Askin M."/>
            <person name="Barry K."/>
            <person name="Battaglia E."/>
            <person name="Bayram O."/>
            <person name="Benocci T."/>
            <person name="Braus-Stromeyer S.A."/>
            <person name="Caldana C."/>
            <person name="Canovas D."/>
            <person name="Cerqueira G.C."/>
            <person name="Chen F."/>
            <person name="Chen W."/>
            <person name="Choi C."/>
            <person name="Clum A."/>
            <person name="Dos Santos R.A."/>
            <person name="Damasio A.R."/>
            <person name="Diallinas G."/>
            <person name="Emri T."/>
            <person name="Fekete E."/>
            <person name="Flipphi M."/>
            <person name="Freyberg S."/>
            <person name="Gallo A."/>
            <person name="Gournas C."/>
            <person name="Habgood R."/>
            <person name="Hainaut M."/>
            <person name="Harispe M.L."/>
            <person name="Henrissat B."/>
            <person name="Hilden K.S."/>
            <person name="Hope R."/>
            <person name="Hossain A."/>
            <person name="Karabika E."/>
            <person name="Karaffa L."/>
            <person name="Karanyi Z."/>
            <person name="Krasevec N."/>
            <person name="Kuo A."/>
            <person name="Kusch H."/>
            <person name="LaButti K."/>
            <person name="Lagendijk E.L."/>
            <person name="Lapidus A."/>
            <person name="Levasseur A."/>
            <person name="Lindquist E."/>
            <person name="Lipzen A."/>
            <person name="Logrieco A.F."/>
            <person name="MacCabe A."/>
            <person name="Maekelae M.R."/>
            <person name="Malavazi I."/>
            <person name="Melin P."/>
            <person name="Meyer V."/>
            <person name="Mielnichuk N."/>
            <person name="Miskei M."/>
            <person name="Molnar A.P."/>
            <person name="Mule G."/>
            <person name="Ngan C.Y."/>
            <person name="Orejas M."/>
            <person name="Orosz E."/>
            <person name="Ouedraogo J.P."/>
            <person name="Overkamp K.M."/>
            <person name="Park H.-S."/>
            <person name="Perrone G."/>
            <person name="Piumi F."/>
            <person name="Punt P.J."/>
            <person name="Ram A.F."/>
            <person name="Ramon A."/>
            <person name="Rauscher S."/>
            <person name="Record E."/>
            <person name="Riano-Pachon D.M."/>
            <person name="Robert V."/>
            <person name="Roehrig J."/>
            <person name="Ruller R."/>
            <person name="Salamov A."/>
            <person name="Salih N.S."/>
            <person name="Samson R.A."/>
            <person name="Sandor E."/>
            <person name="Sanguinetti M."/>
            <person name="Schuetze T."/>
            <person name="Sepcic K."/>
            <person name="Shelest E."/>
            <person name="Sherlock G."/>
            <person name="Sophianopoulou V."/>
            <person name="Squina F.M."/>
            <person name="Sun H."/>
            <person name="Susca A."/>
            <person name="Todd R.B."/>
            <person name="Tsang A."/>
            <person name="Unkles S.E."/>
            <person name="van de Wiele N."/>
            <person name="van Rossen-Uffink D."/>
            <person name="Oliveira J.V."/>
            <person name="Vesth T.C."/>
            <person name="Visser J."/>
            <person name="Yu J.-H."/>
            <person name="Zhou M."/>
            <person name="Andersen M.R."/>
            <person name="Archer D.B."/>
            <person name="Baker S.E."/>
            <person name="Benoit I."/>
            <person name="Brakhage A.A."/>
            <person name="Braus G.H."/>
            <person name="Fischer R."/>
            <person name="Frisvad J.C."/>
            <person name="Goldman G.H."/>
            <person name="Houbraken J."/>
            <person name="Oakley B."/>
            <person name="Pocsi I."/>
            <person name="Scazzocchio C."/>
            <person name="Seiboth B."/>
            <person name="vanKuyk P.A."/>
            <person name="Wortman J."/>
            <person name="Dyer P.S."/>
            <person name="Grigoriev I.V."/>
        </authorList>
    </citation>
    <scope>NUCLEOTIDE SEQUENCE [LARGE SCALE GENOMIC DNA]</scope>
    <source>
        <strain evidence="2">CBS 516.65</strain>
    </source>
</reference>
<proteinExistence type="predicted"/>
<evidence type="ECO:0000313" key="2">
    <source>
        <dbReference type="Proteomes" id="UP000184300"/>
    </source>
</evidence>
<protein>
    <recommendedName>
        <fullName evidence="3">Aminoglycoside phosphotransferase domain-containing protein</fullName>
    </recommendedName>
</protein>
<organism evidence="1 2">
    <name type="scientific">Aspergillus glaucus CBS 516.65</name>
    <dbReference type="NCBI Taxonomy" id="1160497"/>
    <lineage>
        <taxon>Eukaryota</taxon>
        <taxon>Fungi</taxon>
        <taxon>Dikarya</taxon>
        <taxon>Ascomycota</taxon>
        <taxon>Pezizomycotina</taxon>
        <taxon>Eurotiomycetes</taxon>
        <taxon>Eurotiomycetidae</taxon>
        <taxon>Eurotiales</taxon>
        <taxon>Aspergillaceae</taxon>
        <taxon>Aspergillus</taxon>
        <taxon>Aspergillus subgen. Aspergillus</taxon>
    </lineage>
</organism>
<dbReference type="PANTHER" id="PTHR21310:SF37">
    <property type="entry name" value="AMINOGLYCOSIDE PHOSPHOTRANSFERASE DOMAIN-CONTAINING PROTEIN"/>
    <property type="match status" value="1"/>
</dbReference>
<gene>
    <name evidence="1" type="ORF">ASPGLDRAFT_67151</name>
</gene>
<dbReference type="InterPro" id="IPR011009">
    <property type="entry name" value="Kinase-like_dom_sf"/>
</dbReference>
<dbReference type="VEuPathDB" id="FungiDB:ASPGLDRAFT_67151"/>
<dbReference type="EMBL" id="KV878899">
    <property type="protein sequence ID" value="OJJ83528.1"/>
    <property type="molecule type" value="Genomic_DNA"/>
</dbReference>
<dbReference type="AlphaFoldDB" id="A0A1L9VHX3"/>
<dbReference type="SUPFAM" id="SSF56112">
    <property type="entry name" value="Protein kinase-like (PK-like)"/>
    <property type="match status" value="1"/>
</dbReference>
<name>A0A1L9VHX3_ASPGL</name>